<reference evidence="9 10" key="1">
    <citation type="submission" date="2016-05" db="EMBL/GenBank/DDBJ databases">
        <title>Genome sequence of Pseudomonas stutzeri 273 and identification of the exopolysaccharide biosynthesis locus.</title>
        <authorList>
            <person name="Wu S."/>
            <person name="Sun C."/>
        </authorList>
    </citation>
    <scope>NUCLEOTIDE SEQUENCE [LARGE SCALE GENOMIC DNA]</scope>
    <source>
        <strain evidence="9 10">273</strain>
    </source>
</reference>
<evidence type="ECO:0000256" key="5">
    <source>
        <dbReference type="ARBA" id="ARBA00022692"/>
    </source>
</evidence>
<dbReference type="RefSeq" id="WP_064481831.1">
    <property type="nucleotide sequence ID" value="NZ_CP015641.1"/>
</dbReference>
<dbReference type="PANTHER" id="PTHR34979:SF1">
    <property type="entry name" value="INNER MEMBRANE PROTEIN YGAZ"/>
    <property type="match status" value="1"/>
</dbReference>
<keyword evidence="4" id="KW-1003">Cell membrane</keyword>
<name>A0A172WSC8_STUST</name>
<dbReference type="OrthoDB" id="6986109at2"/>
<feature type="transmembrane region" description="Helical" evidence="8">
    <location>
        <begin position="41"/>
        <end position="63"/>
    </location>
</feature>
<proteinExistence type="inferred from homology"/>
<evidence type="ECO:0000256" key="8">
    <source>
        <dbReference type="SAM" id="Phobius"/>
    </source>
</evidence>
<evidence type="ECO:0000256" key="2">
    <source>
        <dbReference type="ARBA" id="ARBA00010735"/>
    </source>
</evidence>
<feature type="transmembrane region" description="Helical" evidence="8">
    <location>
        <begin position="212"/>
        <end position="229"/>
    </location>
</feature>
<evidence type="ECO:0000313" key="9">
    <source>
        <dbReference type="EMBL" id="ANF26398.1"/>
    </source>
</evidence>
<gene>
    <name evidence="9" type="ORF">PS273GM_15190</name>
</gene>
<feature type="transmembrane region" description="Helical" evidence="8">
    <location>
        <begin position="126"/>
        <end position="147"/>
    </location>
</feature>
<dbReference type="GO" id="GO:0005886">
    <property type="term" value="C:plasma membrane"/>
    <property type="evidence" value="ECO:0007669"/>
    <property type="project" value="UniProtKB-SubCell"/>
</dbReference>
<keyword evidence="7 8" id="KW-0472">Membrane</keyword>
<evidence type="ECO:0000256" key="4">
    <source>
        <dbReference type="ARBA" id="ARBA00022475"/>
    </source>
</evidence>
<dbReference type="Proteomes" id="UP000077787">
    <property type="component" value="Chromosome"/>
</dbReference>
<keyword evidence="3" id="KW-0813">Transport</keyword>
<sequence>MEATAYRPVDALRRVAPAALAIIPVSLLFGVLAGRSDWSPLEVALIGLLGFTGSGQFAVLPLADSGAGFITMLLLTASINSRYLPIAYVSASRLPRTRGLRALLAHMLGDEAYATESEQDSWASLAVIRATLFLTWVVAGVAGAVIGNLIPANWLAADLNLGFPASVVLMFLSASQLRSRLPQLSVSHVRLSLAVALCTLIAVALIMLLGPLYFWIPSVLLATCVLARVRS</sequence>
<feature type="transmembrane region" description="Helical" evidence="8">
    <location>
        <begin position="159"/>
        <end position="177"/>
    </location>
</feature>
<dbReference type="AlphaFoldDB" id="A0A172WSC8"/>
<evidence type="ECO:0000256" key="3">
    <source>
        <dbReference type="ARBA" id="ARBA00022448"/>
    </source>
</evidence>
<evidence type="ECO:0000256" key="7">
    <source>
        <dbReference type="ARBA" id="ARBA00023136"/>
    </source>
</evidence>
<accession>A0A172WSC8</accession>
<feature type="transmembrane region" description="Helical" evidence="8">
    <location>
        <begin position="15"/>
        <end position="34"/>
    </location>
</feature>
<feature type="transmembrane region" description="Helical" evidence="8">
    <location>
        <begin position="69"/>
        <end position="91"/>
    </location>
</feature>
<dbReference type="InterPro" id="IPR011606">
    <property type="entry name" value="Brnchd-chn_aa_trnsp_permease"/>
</dbReference>
<evidence type="ECO:0000313" key="10">
    <source>
        <dbReference type="Proteomes" id="UP000077787"/>
    </source>
</evidence>
<feature type="transmembrane region" description="Helical" evidence="8">
    <location>
        <begin position="189"/>
        <end position="206"/>
    </location>
</feature>
<evidence type="ECO:0008006" key="11">
    <source>
        <dbReference type="Google" id="ProtNLM"/>
    </source>
</evidence>
<dbReference type="PANTHER" id="PTHR34979">
    <property type="entry name" value="INNER MEMBRANE PROTEIN YGAZ"/>
    <property type="match status" value="1"/>
</dbReference>
<organism evidence="9 10">
    <name type="scientific">Stutzerimonas stutzeri</name>
    <name type="common">Pseudomonas stutzeri</name>
    <dbReference type="NCBI Taxonomy" id="316"/>
    <lineage>
        <taxon>Bacteria</taxon>
        <taxon>Pseudomonadati</taxon>
        <taxon>Pseudomonadota</taxon>
        <taxon>Gammaproteobacteria</taxon>
        <taxon>Pseudomonadales</taxon>
        <taxon>Pseudomonadaceae</taxon>
        <taxon>Stutzerimonas</taxon>
    </lineage>
</organism>
<dbReference type="EMBL" id="CP015641">
    <property type="protein sequence ID" value="ANF26398.1"/>
    <property type="molecule type" value="Genomic_DNA"/>
</dbReference>
<evidence type="ECO:0000256" key="1">
    <source>
        <dbReference type="ARBA" id="ARBA00004651"/>
    </source>
</evidence>
<keyword evidence="5 8" id="KW-0812">Transmembrane</keyword>
<dbReference type="Pfam" id="PF03591">
    <property type="entry name" value="AzlC"/>
    <property type="match status" value="1"/>
</dbReference>
<evidence type="ECO:0000256" key="6">
    <source>
        <dbReference type="ARBA" id="ARBA00022989"/>
    </source>
</evidence>
<dbReference type="GO" id="GO:1903785">
    <property type="term" value="P:L-valine transmembrane transport"/>
    <property type="evidence" value="ECO:0007669"/>
    <property type="project" value="TreeGrafter"/>
</dbReference>
<comment type="subcellular location">
    <subcellularLocation>
        <location evidence="1">Cell membrane</location>
        <topology evidence="1">Multi-pass membrane protein</topology>
    </subcellularLocation>
</comment>
<keyword evidence="6 8" id="KW-1133">Transmembrane helix</keyword>
<protein>
    <recommendedName>
        <fullName evidence="11">Branched-chain amino acid ABC transporter permease</fullName>
    </recommendedName>
</protein>
<comment type="similarity">
    <text evidence="2">Belongs to the AzlC family.</text>
</comment>